<dbReference type="GO" id="GO:0070042">
    <property type="term" value="F:rRNA (uridine-N3-)-methyltransferase activity"/>
    <property type="evidence" value="ECO:0007669"/>
    <property type="project" value="InterPro"/>
</dbReference>
<dbReference type="FunFam" id="3.30.70.380:FF:000002">
    <property type="entry name" value="phenylalanine--tRNA ligase, mitochondrial"/>
    <property type="match status" value="1"/>
</dbReference>
<evidence type="ECO:0000256" key="8">
    <source>
        <dbReference type="ARBA" id="ARBA00022946"/>
    </source>
</evidence>
<evidence type="ECO:0000256" key="12">
    <source>
        <dbReference type="ARBA" id="ARBA00049255"/>
    </source>
</evidence>
<keyword evidence="9" id="KW-0496">Mitochondrion</keyword>
<dbReference type="FunFam" id="3.40.50.150:FF:000361">
    <property type="entry name" value="Ferredoxin-fold anticodon-binding domain-containing protein 1 homolog"/>
    <property type="match status" value="1"/>
</dbReference>
<dbReference type="SUPFAM" id="SSF54991">
    <property type="entry name" value="Anticodon-binding domain of PheRS"/>
    <property type="match status" value="1"/>
</dbReference>
<keyword evidence="5" id="KW-0547">Nucleotide-binding</keyword>
<evidence type="ECO:0000256" key="11">
    <source>
        <dbReference type="ARBA" id="ARBA00031194"/>
    </source>
</evidence>
<dbReference type="InterPro" id="IPR005121">
    <property type="entry name" value="Fdx_antiC-bd"/>
</dbReference>
<evidence type="ECO:0000256" key="4">
    <source>
        <dbReference type="ARBA" id="ARBA00022598"/>
    </source>
</evidence>
<evidence type="ECO:0000256" key="6">
    <source>
        <dbReference type="ARBA" id="ARBA00022840"/>
    </source>
</evidence>
<comment type="subcellular location">
    <subcellularLocation>
        <location evidence="1">Mitochondrion matrix</location>
    </subcellularLocation>
</comment>
<dbReference type="InterPro" id="IPR036690">
    <property type="entry name" value="Fdx_antiC-bd_sf"/>
</dbReference>
<evidence type="ECO:0000256" key="1">
    <source>
        <dbReference type="ARBA" id="ARBA00004305"/>
    </source>
</evidence>
<sequence>MQPDPLLGEDTAEKPLNILLVGEGNFSFSAALCDASHGEYRITTTCYDDEDRILRQPFAWGNVQQLRSRGALVHFGVDATSLTDYEWSSAAPYDRVIFNFPHCGRKAGVKKNRELLAKFFQSCADVLSQKGDIHVALCQGQGGTPADHPVREWHNSWQVTAMAAKAGFILSAVHPFGASEYNGYQCTGYKSQEKSFHVSGSLNHVFTRSLPLDNLIPLDAIARLTEPSPSTITEGDCDISTERNKNFLKKDPCHPTNLLNEELLAFFERRMIIKRLEDTFPLVYENGQSQSSPWCSVMEANLYHVPAKTGETASQGSHNLHEMCSHEQDNLGNRYGARDGYQGQNSSFSYLRPSLTHCIDPLIKDPLFPSSSLHVLSGPVFKRCLVSQCTMPVFLETLLVLSYQKGNVEAERQVVMDTIESFVASRLTSVRDGTESLVIKELGNQDGKNIVCFRKNISYGGHQTMHLSSTACDDQAIGQIMNVAPGQLVGDFGLLLVTFNIDLLAMRLLDLTDWRLLWTADDRFAQQYKTRRLAAFQHFSLYPPHYVHDVSFWVEEGSAFDELEFHCIVRRVSKGTVTKISLQDRFENLTTGKTSLCYRITYQSCDRALSYQAAAEMQMGLRDELQRCLNVTLR</sequence>
<name>A0A8C5MSE0_9ANUR</name>
<keyword evidence="6" id="KW-0067">ATP-binding</keyword>
<keyword evidence="15" id="KW-1185">Reference proteome</keyword>
<gene>
    <name evidence="14" type="primary">FDXACB1</name>
</gene>
<evidence type="ECO:0000259" key="13">
    <source>
        <dbReference type="PROSITE" id="PS51447"/>
    </source>
</evidence>
<dbReference type="Ensembl" id="ENSLLET00000017806.1">
    <property type="protein sequence ID" value="ENSLLEP00000017155.1"/>
    <property type="gene ID" value="ENSLLEG00000010915.1"/>
</dbReference>
<comment type="similarity">
    <text evidence="2">Belongs to the class-II aminoacyl-tRNA synthetase family.</text>
</comment>
<evidence type="ECO:0000256" key="3">
    <source>
        <dbReference type="ARBA" id="ARBA00012814"/>
    </source>
</evidence>
<dbReference type="Pfam" id="PF10354">
    <property type="entry name" value="BMT5-like"/>
    <property type="match status" value="1"/>
</dbReference>
<keyword evidence="10" id="KW-0030">Aminoacyl-tRNA synthetase</keyword>
<proteinExistence type="inferred from homology"/>
<dbReference type="PROSITE" id="PS51447">
    <property type="entry name" value="FDX_ACB"/>
    <property type="match status" value="1"/>
</dbReference>
<dbReference type="GO" id="GO:0005759">
    <property type="term" value="C:mitochondrial matrix"/>
    <property type="evidence" value="ECO:0007669"/>
    <property type="project" value="UniProtKB-SubCell"/>
</dbReference>
<dbReference type="Gene3D" id="3.30.70.380">
    <property type="entry name" value="Ferrodoxin-fold anticodon-binding domain"/>
    <property type="match status" value="1"/>
</dbReference>
<evidence type="ECO:0000313" key="14">
    <source>
        <dbReference type="Ensembl" id="ENSLLEP00000017155.1"/>
    </source>
</evidence>
<dbReference type="GeneTree" id="ENSGT00940000160701"/>
<reference evidence="14" key="1">
    <citation type="submission" date="2025-08" db="UniProtKB">
        <authorList>
            <consortium name="Ensembl"/>
        </authorList>
    </citation>
    <scope>IDENTIFICATION</scope>
</reference>
<protein>
    <recommendedName>
        <fullName evidence="3">phenylalanine--tRNA ligase</fullName>
        <ecNumber evidence="3">6.1.1.20</ecNumber>
    </recommendedName>
    <alternativeName>
        <fullName evidence="11">Phenylalanyl-tRNA synthetase</fullName>
    </alternativeName>
</protein>
<dbReference type="InterPro" id="IPR019446">
    <property type="entry name" value="BMT5-like"/>
</dbReference>
<dbReference type="OrthoDB" id="273345at2759"/>
<keyword evidence="8" id="KW-0809">Transit peptide</keyword>
<dbReference type="EC" id="6.1.1.20" evidence="3"/>
<dbReference type="GO" id="GO:0004826">
    <property type="term" value="F:phenylalanine-tRNA ligase activity"/>
    <property type="evidence" value="ECO:0007669"/>
    <property type="project" value="UniProtKB-EC"/>
</dbReference>
<dbReference type="PANTHER" id="PTHR11538">
    <property type="entry name" value="PHENYLALANYL-TRNA SYNTHETASE"/>
    <property type="match status" value="1"/>
</dbReference>
<comment type="catalytic activity">
    <reaction evidence="12">
        <text>tRNA(Phe) + L-phenylalanine + ATP = L-phenylalanyl-tRNA(Phe) + AMP + diphosphate + H(+)</text>
        <dbReference type="Rhea" id="RHEA:19413"/>
        <dbReference type="Rhea" id="RHEA-COMP:9668"/>
        <dbReference type="Rhea" id="RHEA-COMP:9699"/>
        <dbReference type="ChEBI" id="CHEBI:15378"/>
        <dbReference type="ChEBI" id="CHEBI:30616"/>
        <dbReference type="ChEBI" id="CHEBI:33019"/>
        <dbReference type="ChEBI" id="CHEBI:58095"/>
        <dbReference type="ChEBI" id="CHEBI:78442"/>
        <dbReference type="ChEBI" id="CHEBI:78531"/>
        <dbReference type="ChEBI" id="CHEBI:456215"/>
        <dbReference type="EC" id="6.1.1.20"/>
    </reaction>
</comment>
<dbReference type="GO" id="GO:0006412">
    <property type="term" value="P:translation"/>
    <property type="evidence" value="ECO:0007669"/>
    <property type="project" value="UniProtKB-KW"/>
</dbReference>
<evidence type="ECO:0000256" key="9">
    <source>
        <dbReference type="ARBA" id="ARBA00023128"/>
    </source>
</evidence>
<dbReference type="SMART" id="SM00896">
    <property type="entry name" value="FDX-ACB"/>
    <property type="match status" value="1"/>
</dbReference>
<organism evidence="14 15">
    <name type="scientific">Leptobrachium leishanense</name>
    <name type="common">Leishan spiny toad</name>
    <dbReference type="NCBI Taxonomy" id="445787"/>
    <lineage>
        <taxon>Eukaryota</taxon>
        <taxon>Metazoa</taxon>
        <taxon>Chordata</taxon>
        <taxon>Craniata</taxon>
        <taxon>Vertebrata</taxon>
        <taxon>Euteleostomi</taxon>
        <taxon>Amphibia</taxon>
        <taxon>Batrachia</taxon>
        <taxon>Anura</taxon>
        <taxon>Pelobatoidea</taxon>
        <taxon>Megophryidae</taxon>
        <taxon>Leptobrachium</taxon>
    </lineage>
</organism>
<feature type="domain" description="FDX-ACB" evidence="13">
    <location>
        <begin position="541"/>
        <end position="634"/>
    </location>
</feature>
<evidence type="ECO:0000256" key="7">
    <source>
        <dbReference type="ARBA" id="ARBA00022917"/>
    </source>
</evidence>
<evidence type="ECO:0000256" key="2">
    <source>
        <dbReference type="ARBA" id="ARBA00008226"/>
    </source>
</evidence>
<dbReference type="GO" id="GO:0070475">
    <property type="term" value="P:rRNA base methylation"/>
    <property type="evidence" value="ECO:0007669"/>
    <property type="project" value="InterPro"/>
</dbReference>
<accession>A0A8C5MSE0</accession>
<keyword evidence="4" id="KW-0436">Ligase</keyword>
<evidence type="ECO:0000256" key="5">
    <source>
        <dbReference type="ARBA" id="ARBA00022741"/>
    </source>
</evidence>
<dbReference type="AlphaFoldDB" id="A0A8C5MSE0"/>
<dbReference type="Pfam" id="PF03147">
    <property type="entry name" value="FDX-ACB"/>
    <property type="match status" value="1"/>
</dbReference>
<evidence type="ECO:0000313" key="15">
    <source>
        <dbReference type="Proteomes" id="UP000694569"/>
    </source>
</evidence>
<dbReference type="GO" id="GO:0005524">
    <property type="term" value="F:ATP binding"/>
    <property type="evidence" value="ECO:0007669"/>
    <property type="project" value="UniProtKB-KW"/>
</dbReference>
<evidence type="ECO:0000256" key="10">
    <source>
        <dbReference type="ARBA" id="ARBA00023146"/>
    </source>
</evidence>
<dbReference type="PANTHER" id="PTHR11538:SF26">
    <property type="entry name" value="FERREDOXIN-FOLD ANTICODON-BINDING DOMAIN-CONTAINING PROTEIN 1"/>
    <property type="match status" value="1"/>
</dbReference>
<keyword evidence="7" id="KW-0648">Protein biosynthesis</keyword>
<dbReference type="Proteomes" id="UP000694569">
    <property type="component" value="Unplaced"/>
</dbReference>
<reference evidence="14" key="2">
    <citation type="submission" date="2025-09" db="UniProtKB">
        <authorList>
            <consortium name="Ensembl"/>
        </authorList>
    </citation>
    <scope>IDENTIFICATION</scope>
</reference>